<feature type="non-terminal residue" evidence="1">
    <location>
        <position position="1"/>
    </location>
</feature>
<name>A0A9P6IJI2_9FUNG</name>
<evidence type="ECO:0000313" key="1">
    <source>
        <dbReference type="EMBL" id="KAF9928472.1"/>
    </source>
</evidence>
<proteinExistence type="predicted"/>
<dbReference type="InterPro" id="IPR011990">
    <property type="entry name" value="TPR-like_helical_dom_sf"/>
</dbReference>
<organism evidence="1 2">
    <name type="scientific">Modicella reniformis</name>
    <dbReference type="NCBI Taxonomy" id="1440133"/>
    <lineage>
        <taxon>Eukaryota</taxon>
        <taxon>Fungi</taxon>
        <taxon>Fungi incertae sedis</taxon>
        <taxon>Mucoromycota</taxon>
        <taxon>Mortierellomycotina</taxon>
        <taxon>Mortierellomycetes</taxon>
        <taxon>Mortierellales</taxon>
        <taxon>Mortierellaceae</taxon>
        <taxon>Modicella</taxon>
    </lineage>
</organism>
<evidence type="ECO:0000313" key="2">
    <source>
        <dbReference type="Proteomes" id="UP000749646"/>
    </source>
</evidence>
<dbReference type="Proteomes" id="UP000749646">
    <property type="component" value="Unassembled WGS sequence"/>
</dbReference>
<accession>A0A9P6IJI2</accession>
<sequence>MVFGSIFSSLRSNLSPQQLLGLANAYLETANRVIDLNIVLVLCHDTELSLSQARKDSKRDMEQQSVHEEIATTYISLGKVLDSRGRSTEAQASFEKAKKMGVKIEDFDRLAQSFDSKSSVCPLQDPLESNFNTEAVKILQVDSVTKPKVNHGIALIPPLIFTENVRPHSTFNKLPEPDERLINTPQLACCLTLLKAAHSLDDRLEPTARDWLLAVENDFDEQE</sequence>
<protein>
    <submittedName>
        <fullName evidence="1">Uncharacterized protein</fullName>
    </submittedName>
</protein>
<comment type="caution">
    <text evidence="1">The sequence shown here is derived from an EMBL/GenBank/DDBJ whole genome shotgun (WGS) entry which is preliminary data.</text>
</comment>
<dbReference type="EMBL" id="JAAAHW010010246">
    <property type="protein sequence ID" value="KAF9928472.1"/>
    <property type="molecule type" value="Genomic_DNA"/>
</dbReference>
<dbReference type="AlphaFoldDB" id="A0A9P6IJI2"/>
<dbReference type="Gene3D" id="1.25.40.10">
    <property type="entry name" value="Tetratricopeptide repeat domain"/>
    <property type="match status" value="1"/>
</dbReference>
<reference evidence="1" key="1">
    <citation type="journal article" date="2020" name="Fungal Divers.">
        <title>Resolving the Mortierellaceae phylogeny through synthesis of multi-gene phylogenetics and phylogenomics.</title>
        <authorList>
            <person name="Vandepol N."/>
            <person name="Liber J."/>
            <person name="Desiro A."/>
            <person name="Na H."/>
            <person name="Kennedy M."/>
            <person name="Barry K."/>
            <person name="Grigoriev I.V."/>
            <person name="Miller A.N."/>
            <person name="O'Donnell K."/>
            <person name="Stajich J.E."/>
            <person name="Bonito G."/>
        </authorList>
    </citation>
    <scope>NUCLEOTIDE SEQUENCE</scope>
    <source>
        <strain evidence="1">MES-2147</strain>
    </source>
</reference>
<gene>
    <name evidence="1" type="ORF">BGZ65_006256</name>
</gene>
<keyword evidence="2" id="KW-1185">Reference proteome</keyword>